<comment type="similarity">
    <text evidence="1 10">Belongs to the protein kinase superfamily. AGC Ser/Thr protein kinase family. GPRK subfamily.</text>
</comment>
<accession>A0A8X7XJ96</accession>
<dbReference type="SMART" id="SM00315">
    <property type="entry name" value="RGS"/>
    <property type="match status" value="1"/>
</dbReference>
<evidence type="ECO:0000256" key="6">
    <source>
        <dbReference type="ARBA" id="ARBA00022777"/>
    </source>
</evidence>
<evidence type="ECO:0000256" key="1">
    <source>
        <dbReference type="ARBA" id="ARBA00009793"/>
    </source>
</evidence>
<feature type="active site" description="Proton acceptor" evidence="9">
    <location>
        <position position="317"/>
    </location>
</feature>
<feature type="modified residue" description="Cysteine methyl ester" evidence="8">
    <location>
        <position position="558"/>
    </location>
</feature>
<evidence type="ECO:0000256" key="3">
    <source>
        <dbReference type="ARBA" id="ARBA00022553"/>
    </source>
</evidence>
<dbReference type="GO" id="GO:0009966">
    <property type="term" value="P:regulation of signal transduction"/>
    <property type="evidence" value="ECO:0007669"/>
    <property type="project" value="TreeGrafter"/>
</dbReference>
<evidence type="ECO:0000313" key="14">
    <source>
        <dbReference type="EMBL" id="KAG2468339.1"/>
    </source>
</evidence>
<dbReference type="Pfam" id="PF00615">
    <property type="entry name" value="RGS"/>
    <property type="match status" value="1"/>
</dbReference>
<proteinExistence type="inferred from homology"/>
<dbReference type="InterPro" id="IPR011009">
    <property type="entry name" value="Kinase-like_dom_sf"/>
</dbReference>
<evidence type="ECO:0000256" key="4">
    <source>
        <dbReference type="ARBA" id="ARBA00022679"/>
    </source>
</evidence>
<keyword evidence="6 10" id="KW-0418">Kinase</keyword>
<gene>
    <name evidence="14" type="primary">Grk1_1</name>
    <name evidence="14" type="ORF">GTO96_0014459</name>
</gene>
<feature type="non-terminal residue" evidence="14">
    <location>
        <position position="1"/>
    </location>
</feature>
<evidence type="ECO:0000256" key="2">
    <source>
        <dbReference type="ARBA" id="ARBA00022527"/>
    </source>
</evidence>
<dbReference type="PANTHER" id="PTHR24355">
    <property type="entry name" value="G PROTEIN-COUPLED RECEPTOR KINASE/RIBOSOMAL PROTEIN S6 KINASE"/>
    <property type="match status" value="1"/>
</dbReference>
<dbReference type="AlphaFoldDB" id="A0A8X7XJ96"/>
<dbReference type="Pfam" id="PF00069">
    <property type="entry name" value="Pkinase"/>
    <property type="match status" value="1"/>
</dbReference>
<dbReference type="InterPro" id="IPR008271">
    <property type="entry name" value="Ser/Thr_kinase_AS"/>
</dbReference>
<dbReference type="PRINTS" id="PR00717">
    <property type="entry name" value="GPCRKINASE"/>
</dbReference>
<name>A0A8X7XJ96_POLSE</name>
<comment type="caution">
    <text evidence="14">The sequence shown here is derived from an EMBL/GenBank/DDBJ whole genome shotgun (WGS) entry which is preliminary data.</text>
</comment>
<dbReference type="OrthoDB" id="354826at2759"/>
<dbReference type="SUPFAM" id="SSF56112">
    <property type="entry name" value="Protein kinase-like (PK-like)"/>
    <property type="match status" value="1"/>
</dbReference>
<feature type="domain" description="RGS" evidence="12">
    <location>
        <begin position="63"/>
        <end position="175"/>
    </location>
</feature>
<dbReference type="GO" id="GO:0007165">
    <property type="term" value="P:signal transduction"/>
    <property type="evidence" value="ECO:0007669"/>
    <property type="project" value="InterPro"/>
</dbReference>
<evidence type="ECO:0000256" key="10">
    <source>
        <dbReference type="RuleBase" id="RU000308"/>
    </source>
</evidence>
<dbReference type="InterPro" id="IPR000961">
    <property type="entry name" value="AGC-kinase_C"/>
</dbReference>
<dbReference type="GO" id="GO:0005524">
    <property type="term" value="F:ATP binding"/>
    <property type="evidence" value="ECO:0007669"/>
    <property type="project" value="UniProtKB-KW"/>
</dbReference>
<keyword evidence="7 10" id="KW-0067">ATP-binding</keyword>
<dbReference type="InterPro" id="IPR000239">
    <property type="entry name" value="GPCR_kinase"/>
</dbReference>
<evidence type="ECO:0000259" key="11">
    <source>
        <dbReference type="PROSITE" id="PS50011"/>
    </source>
</evidence>
<sequence length="561" mass="64059">MDIGGLETVVANSAYVAARGSVDGNAAATMRDKKMRARLKLPHITQCDHLKNTVNTSFDQLCIKQPIGKRLFQEFLSSEETFKSAANLWKEIEDYNSAEEKDRPKRSQRIVNRYYDSSSKTFCSFLDEKAVTRVKEDHKHCRSDLFKESEQLLLKYLEGNALESFKASLYFLRFLQFKWLESQSVTEEWFMDFRVLGKGGFGEVHACQMKATGKMYANKKLNKKRLKKRNGYEGAIVEKRILAKVHSRFIVTLAYAFQTKNDLCLVMTIMNGGDLRFHVYNVDEKNPGFNEERACFYTAQIICGLEHLHQNRIIYRDLKPENVLLDDKGHVRISDLGLATELKDGEDKTKGYAGTPGFMAPELLKNIEYDYSVDYFTLGVTLYEMIAAKGPFRSRGEKVENKEVTRRILNDPVTYPDKFSSDLKSICEALMEKDPSKRLGFKNNECEELKKHTFFKSINWGRLEAGLLEPPFVPDPKMVYAKDISDVGAFSTIKGVVLDEKDKEFYDEFSSGNIPIPWQEEMIETGVFGELNVWGAKGTTPNDLNYNYVPESPKSGACGIL</sequence>
<dbReference type="InterPro" id="IPR036305">
    <property type="entry name" value="RGS_sf"/>
</dbReference>
<feature type="domain" description="Protein kinase" evidence="11">
    <location>
        <begin position="190"/>
        <end position="455"/>
    </location>
</feature>
<keyword evidence="2 10" id="KW-0723">Serine/threonine-protein kinase</keyword>
<dbReference type="PROSITE" id="PS00108">
    <property type="entry name" value="PROTEIN_KINASE_ST"/>
    <property type="match status" value="1"/>
</dbReference>
<dbReference type="Gene3D" id="1.10.167.10">
    <property type="entry name" value="Regulator of G-protein Signalling 4, domain 2"/>
    <property type="match status" value="1"/>
</dbReference>
<dbReference type="Proteomes" id="UP000886611">
    <property type="component" value="Unassembled WGS sequence"/>
</dbReference>
<dbReference type="InterPro" id="IPR000719">
    <property type="entry name" value="Prot_kinase_dom"/>
</dbReference>
<dbReference type="InterPro" id="IPR044926">
    <property type="entry name" value="RGS_subdomain_2"/>
</dbReference>
<dbReference type="PROSITE" id="PS50132">
    <property type="entry name" value="RGS"/>
    <property type="match status" value="1"/>
</dbReference>
<evidence type="ECO:0000256" key="9">
    <source>
        <dbReference type="PIRSR" id="PIRSR600239-51"/>
    </source>
</evidence>
<reference evidence="14 15" key="1">
    <citation type="journal article" date="2021" name="Cell">
        <title>Tracing the genetic footprints of vertebrate landing in non-teleost ray-finned fishes.</title>
        <authorList>
            <person name="Bi X."/>
            <person name="Wang K."/>
            <person name="Yang L."/>
            <person name="Pan H."/>
            <person name="Jiang H."/>
            <person name="Wei Q."/>
            <person name="Fang M."/>
            <person name="Yu H."/>
            <person name="Zhu C."/>
            <person name="Cai Y."/>
            <person name="He Y."/>
            <person name="Gan X."/>
            <person name="Zeng H."/>
            <person name="Yu D."/>
            <person name="Zhu Y."/>
            <person name="Jiang H."/>
            <person name="Qiu Q."/>
            <person name="Yang H."/>
            <person name="Zhang Y.E."/>
            <person name="Wang W."/>
            <person name="Zhu M."/>
            <person name="He S."/>
            <person name="Zhang G."/>
        </authorList>
    </citation>
    <scope>NUCLEOTIDE SEQUENCE [LARGE SCALE GENOMIC DNA]</scope>
    <source>
        <strain evidence="14">Bchr_013</strain>
    </source>
</reference>
<keyword evidence="4 10" id="KW-0808">Transferase</keyword>
<protein>
    <recommendedName>
        <fullName evidence="10">G protein-coupled receptor kinase</fullName>
        <ecNumber evidence="10">2.7.11.-</ecNumber>
    </recommendedName>
</protein>
<dbReference type="PROSITE" id="PS51285">
    <property type="entry name" value="AGC_KINASE_CTER"/>
    <property type="match status" value="1"/>
</dbReference>
<evidence type="ECO:0000256" key="5">
    <source>
        <dbReference type="ARBA" id="ARBA00022741"/>
    </source>
</evidence>
<dbReference type="PANTHER" id="PTHR24355:SF23">
    <property type="entry name" value="G PROTEIN-COUPLED RECEPTOR KINASE"/>
    <property type="match status" value="1"/>
</dbReference>
<dbReference type="EC" id="2.7.11.-" evidence="10"/>
<evidence type="ECO:0000259" key="13">
    <source>
        <dbReference type="PROSITE" id="PS51285"/>
    </source>
</evidence>
<evidence type="ECO:0000259" key="12">
    <source>
        <dbReference type="PROSITE" id="PS50132"/>
    </source>
</evidence>
<dbReference type="FunFam" id="1.10.510.10:FF:000074">
    <property type="entry name" value="G protein-coupled receptor kinase"/>
    <property type="match status" value="1"/>
</dbReference>
<keyword evidence="15" id="KW-1185">Reference proteome</keyword>
<feature type="non-terminal residue" evidence="14">
    <location>
        <position position="561"/>
    </location>
</feature>
<evidence type="ECO:0000256" key="7">
    <source>
        <dbReference type="ARBA" id="ARBA00022840"/>
    </source>
</evidence>
<dbReference type="SMART" id="SM00133">
    <property type="entry name" value="S_TK_X"/>
    <property type="match status" value="1"/>
</dbReference>
<dbReference type="GO" id="GO:0050254">
    <property type="term" value="F:rhodopsin kinase activity"/>
    <property type="evidence" value="ECO:0007669"/>
    <property type="project" value="UniProtKB-ARBA"/>
</dbReference>
<dbReference type="Gene3D" id="3.30.200.20">
    <property type="entry name" value="Phosphorylase Kinase, domain 1"/>
    <property type="match status" value="1"/>
</dbReference>
<keyword evidence="5 10" id="KW-0547">Nucleotide-binding</keyword>
<dbReference type="GO" id="GO:0005737">
    <property type="term" value="C:cytoplasm"/>
    <property type="evidence" value="ECO:0007669"/>
    <property type="project" value="TreeGrafter"/>
</dbReference>
<feature type="domain" description="AGC-kinase C-terminal" evidence="13">
    <location>
        <begin position="456"/>
        <end position="521"/>
    </location>
</feature>
<dbReference type="PROSITE" id="PS50011">
    <property type="entry name" value="PROTEIN_KINASE_DOM"/>
    <property type="match status" value="1"/>
</dbReference>
<keyword evidence="3" id="KW-0597">Phosphoprotein</keyword>
<dbReference type="EMBL" id="JAATIS010000485">
    <property type="protein sequence ID" value="KAG2468339.1"/>
    <property type="molecule type" value="Genomic_DNA"/>
</dbReference>
<evidence type="ECO:0000256" key="8">
    <source>
        <dbReference type="PIRSR" id="PIRSR600239-50"/>
    </source>
</evidence>
<dbReference type="SMART" id="SM00220">
    <property type="entry name" value="S_TKc"/>
    <property type="match status" value="1"/>
</dbReference>
<dbReference type="SUPFAM" id="SSF48097">
    <property type="entry name" value="Regulator of G-protein signaling, RGS"/>
    <property type="match status" value="1"/>
</dbReference>
<organism evidence="14 15">
    <name type="scientific">Polypterus senegalus</name>
    <name type="common">Senegal bichir</name>
    <dbReference type="NCBI Taxonomy" id="55291"/>
    <lineage>
        <taxon>Eukaryota</taxon>
        <taxon>Metazoa</taxon>
        <taxon>Chordata</taxon>
        <taxon>Craniata</taxon>
        <taxon>Vertebrata</taxon>
        <taxon>Euteleostomi</taxon>
        <taxon>Actinopterygii</taxon>
        <taxon>Polypteriformes</taxon>
        <taxon>Polypteridae</taxon>
        <taxon>Polypterus</taxon>
    </lineage>
</organism>
<dbReference type="InterPro" id="IPR016137">
    <property type="entry name" value="RGS"/>
</dbReference>
<dbReference type="Gene3D" id="1.10.510.10">
    <property type="entry name" value="Transferase(Phosphotransferase) domain 1"/>
    <property type="match status" value="1"/>
</dbReference>
<evidence type="ECO:0000313" key="15">
    <source>
        <dbReference type="Proteomes" id="UP000886611"/>
    </source>
</evidence>
<keyword evidence="8" id="KW-0488">Methylation</keyword>